<keyword evidence="7" id="KW-1185">Reference proteome</keyword>
<evidence type="ECO:0000313" key="6">
    <source>
        <dbReference type="EMBL" id="MSS84419.1"/>
    </source>
</evidence>
<evidence type="ECO:0000256" key="3">
    <source>
        <dbReference type="ARBA" id="ARBA00022729"/>
    </source>
</evidence>
<dbReference type="PANTHER" id="PTHR42953:SF3">
    <property type="entry name" value="HIGH-AFFINITY ZINC UPTAKE SYSTEM PROTEIN ZNUA"/>
    <property type="match status" value="1"/>
</dbReference>
<dbReference type="RefSeq" id="WP_154544768.1">
    <property type="nucleotide sequence ID" value="NZ_VULO01000007.1"/>
</dbReference>
<protein>
    <submittedName>
        <fullName evidence="6">Zinc ABC transporter substrate-binding protein</fullName>
    </submittedName>
</protein>
<dbReference type="PROSITE" id="PS51257">
    <property type="entry name" value="PROKAR_LIPOPROTEIN"/>
    <property type="match status" value="1"/>
</dbReference>
<feature type="signal peptide" evidence="5">
    <location>
        <begin position="1"/>
        <end position="23"/>
    </location>
</feature>
<dbReference type="AlphaFoldDB" id="A0A6N7VRM2"/>
<dbReference type="InterPro" id="IPR050492">
    <property type="entry name" value="Bact_metal-bind_prot9"/>
</dbReference>
<dbReference type="GO" id="GO:0030001">
    <property type="term" value="P:metal ion transport"/>
    <property type="evidence" value="ECO:0007669"/>
    <property type="project" value="InterPro"/>
</dbReference>
<proteinExistence type="inferred from homology"/>
<dbReference type="PRINTS" id="PR00690">
    <property type="entry name" value="ADHESNFAMILY"/>
</dbReference>
<dbReference type="GO" id="GO:0007155">
    <property type="term" value="P:cell adhesion"/>
    <property type="evidence" value="ECO:0007669"/>
    <property type="project" value="InterPro"/>
</dbReference>
<dbReference type="InterPro" id="IPR006128">
    <property type="entry name" value="Lipoprotein_PsaA-like"/>
</dbReference>
<reference evidence="6 7" key="1">
    <citation type="submission" date="2019-08" db="EMBL/GenBank/DDBJ databases">
        <title>In-depth cultivation of the pig gut microbiome towards novel bacterial diversity and tailored functional studies.</title>
        <authorList>
            <person name="Wylensek D."/>
            <person name="Hitch T.C.A."/>
            <person name="Clavel T."/>
        </authorList>
    </citation>
    <scope>NUCLEOTIDE SEQUENCE [LARGE SCALE GENOMIC DNA]</scope>
    <source>
        <strain evidence="6 7">WB03_NA08</strain>
    </source>
</reference>
<evidence type="ECO:0000313" key="7">
    <source>
        <dbReference type="Proteomes" id="UP000470875"/>
    </source>
</evidence>
<dbReference type="InterPro" id="IPR006127">
    <property type="entry name" value="ZnuA-like"/>
</dbReference>
<dbReference type="Gene3D" id="3.40.50.1980">
    <property type="entry name" value="Nitrogenase molybdenum iron protein domain"/>
    <property type="match status" value="2"/>
</dbReference>
<dbReference type="SUPFAM" id="SSF53807">
    <property type="entry name" value="Helical backbone' metal receptor"/>
    <property type="match status" value="1"/>
</dbReference>
<name>A0A6N7VRM2_9ACTO</name>
<evidence type="ECO:0000256" key="4">
    <source>
        <dbReference type="RuleBase" id="RU003512"/>
    </source>
</evidence>
<keyword evidence="3 5" id="KW-0732">Signal</keyword>
<comment type="caution">
    <text evidence="6">The sequence shown here is derived from an EMBL/GenBank/DDBJ whole genome shotgun (WGS) entry which is preliminary data.</text>
</comment>
<evidence type="ECO:0000256" key="2">
    <source>
        <dbReference type="ARBA" id="ARBA00022448"/>
    </source>
</evidence>
<dbReference type="Proteomes" id="UP000470875">
    <property type="component" value="Unassembled WGS sequence"/>
</dbReference>
<feature type="chain" id="PRO_5026800422" evidence="5">
    <location>
        <begin position="24"/>
        <end position="292"/>
    </location>
</feature>
<dbReference type="GO" id="GO:0046872">
    <property type="term" value="F:metal ion binding"/>
    <property type="evidence" value="ECO:0007669"/>
    <property type="project" value="InterPro"/>
</dbReference>
<accession>A0A6N7VRM2</accession>
<evidence type="ECO:0000256" key="1">
    <source>
        <dbReference type="ARBA" id="ARBA00011028"/>
    </source>
</evidence>
<dbReference type="EMBL" id="VULO01000007">
    <property type="protein sequence ID" value="MSS84419.1"/>
    <property type="molecule type" value="Genomic_DNA"/>
</dbReference>
<sequence>MKKRLFPVAVAVLALGLTGCAGAGSQSGQSSEAAGVKVAASFYPMAYLAEEIGGDAVTVTDLTPPGGDAHELEISPKQVAELGNQDLVLYLGSGFQPAVEEAVAMQEVPTLDAMDAVKEDQLREGDAHIWLNPMIMAEIGDLTAERLSETDPNHAETFAHNAKEFRTKMEALDSKYREELAGCAGATLVTSHEAFGYLADAYSLEQIGITGINPEAEPSPKRLREVEKIAKEHDATTIFFESTAAQTTADRLAEAVGVKTAQLNPIEGTPEQDFVTVMETNLSALSGGLNCK</sequence>
<dbReference type="Pfam" id="PF01297">
    <property type="entry name" value="ZnuA"/>
    <property type="match status" value="1"/>
</dbReference>
<evidence type="ECO:0000256" key="5">
    <source>
        <dbReference type="SAM" id="SignalP"/>
    </source>
</evidence>
<gene>
    <name evidence="6" type="ORF">FYJ24_06515</name>
</gene>
<keyword evidence="2 4" id="KW-0813">Transport</keyword>
<dbReference type="PANTHER" id="PTHR42953">
    <property type="entry name" value="HIGH-AFFINITY ZINC UPTAKE SYSTEM PROTEIN ZNUA-RELATED"/>
    <property type="match status" value="1"/>
</dbReference>
<comment type="similarity">
    <text evidence="1 4">Belongs to the bacterial solute-binding protein 9 family.</text>
</comment>
<organism evidence="6 7">
    <name type="scientific">Scrofimicrobium canadense</name>
    <dbReference type="NCBI Taxonomy" id="2652290"/>
    <lineage>
        <taxon>Bacteria</taxon>
        <taxon>Bacillati</taxon>
        <taxon>Actinomycetota</taxon>
        <taxon>Actinomycetes</taxon>
        <taxon>Actinomycetales</taxon>
        <taxon>Actinomycetaceae</taxon>
        <taxon>Scrofimicrobium</taxon>
    </lineage>
</organism>